<dbReference type="Gene3D" id="2.130.10.10">
    <property type="entry name" value="YVTN repeat-like/Quinoprotein amine dehydrogenase"/>
    <property type="match status" value="2"/>
</dbReference>
<proteinExistence type="inferred from homology"/>
<evidence type="ECO:0000256" key="7">
    <source>
        <dbReference type="ARBA" id="ARBA00022917"/>
    </source>
</evidence>
<feature type="region of interest" description="Disordered" evidence="8">
    <location>
        <begin position="419"/>
        <end position="455"/>
    </location>
</feature>
<dbReference type="AlphaFoldDB" id="A0A137PHV7"/>
<keyword evidence="11" id="KW-1185">Reference proteome</keyword>
<keyword evidence="3" id="KW-0396">Initiation factor</keyword>
<organism evidence="10 11">
    <name type="scientific">Conidiobolus coronatus (strain ATCC 28846 / CBS 209.66 / NRRL 28638)</name>
    <name type="common">Delacroixia coronata</name>
    <dbReference type="NCBI Taxonomy" id="796925"/>
    <lineage>
        <taxon>Eukaryota</taxon>
        <taxon>Fungi</taxon>
        <taxon>Fungi incertae sedis</taxon>
        <taxon>Zoopagomycota</taxon>
        <taxon>Entomophthoromycotina</taxon>
        <taxon>Entomophthoromycetes</taxon>
        <taxon>Entomophthorales</taxon>
        <taxon>Ancylistaceae</taxon>
        <taxon>Conidiobolus</taxon>
    </lineage>
</organism>
<dbReference type="OMA" id="EWLPNND"/>
<dbReference type="PANTHER" id="PTHR13227:SF0">
    <property type="entry name" value="EUKARYOTIC TRANSLATION INITIATION FACTOR 2A"/>
    <property type="match status" value="1"/>
</dbReference>
<keyword evidence="6" id="KW-0810">Translation regulation</keyword>
<feature type="compositionally biased region" description="Low complexity" evidence="8">
    <location>
        <begin position="432"/>
        <end position="443"/>
    </location>
</feature>
<dbReference type="SUPFAM" id="SSF82171">
    <property type="entry name" value="DPP6 N-terminal domain-like"/>
    <property type="match status" value="1"/>
</dbReference>
<dbReference type="InterPro" id="IPR015943">
    <property type="entry name" value="WD40/YVTN_repeat-like_dom_sf"/>
</dbReference>
<accession>A0A137PHV7</accession>
<dbReference type="GO" id="GO:0022627">
    <property type="term" value="C:cytosolic small ribosomal subunit"/>
    <property type="evidence" value="ECO:0007669"/>
    <property type="project" value="TreeGrafter"/>
</dbReference>
<dbReference type="GO" id="GO:0043022">
    <property type="term" value="F:ribosome binding"/>
    <property type="evidence" value="ECO:0007669"/>
    <property type="project" value="TreeGrafter"/>
</dbReference>
<feature type="non-terminal residue" evidence="10">
    <location>
        <position position="455"/>
    </location>
</feature>
<dbReference type="GO" id="GO:0003729">
    <property type="term" value="F:mRNA binding"/>
    <property type="evidence" value="ECO:0007669"/>
    <property type="project" value="TreeGrafter"/>
</dbReference>
<keyword evidence="5" id="KW-0677">Repeat</keyword>
<name>A0A137PHV7_CONC2</name>
<feature type="domain" description="Translation initiation factor beta propellor-like" evidence="9">
    <location>
        <begin position="213"/>
        <end position="406"/>
    </location>
</feature>
<evidence type="ECO:0000256" key="6">
    <source>
        <dbReference type="ARBA" id="ARBA00022845"/>
    </source>
</evidence>
<dbReference type="GO" id="GO:0000049">
    <property type="term" value="F:tRNA binding"/>
    <property type="evidence" value="ECO:0007669"/>
    <property type="project" value="TreeGrafter"/>
</dbReference>
<keyword evidence="4" id="KW-0853">WD repeat</keyword>
<gene>
    <name evidence="10" type="ORF">CONCODRAFT_54459</name>
</gene>
<evidence type="ECO:0000256" key="8">
    <source>
        <dbReference type="SAM" id="MobiDB-lite"/>
    </source>
</evidence>
<dbReference type="Proteomes" id="UP000070444">
    <property type="component" value="Unassembled WGS sequence"/>
</dbReference>
<comment type="similarity">
    <text evidence="1">Belongs to the WD repeat EIF2A family.</text>
</comment>
<dbReference type="Pfam" id="PF08662">
    <property type="entry name" value="eIF2A"/>
    <property type="match status" value="1"/>
</dbReference>
<protein>
    <recommendedName>
        <fullName evidence="2">Eukaryotic translation initiation factor 2A</fullName>
    </recommendedName>
</protein>
<evidence type="ECO:0000256" key="2">
    <source>
        <dbReference type="ARBA" id="ARBA00013819"/>
    </source>
</evidence>
<sequence length="455" mass="50917">METSAYTQFAFRNSSGLELGKGCPNAELLTKKFPKVSGNIKNLSYSPLGDLLAWNTNDKLYIYDAHQYKQLFEISCGTIQDFEFSPKGSYISVLERSVKGEDGVPLPNLIIYSTKDGQKKIEFIQKNPSGWKIQWDNDEQYLSRMVTNEVQLFSTSTFSTTPAHRMIHQGLTSYSLSPGKNLAIAIFVGEKKGAPAYVRIYSTPNFKQPLASKSFYKADRVSFMWNSIGTNLLVMTQTDIDRTGKSYYGETNLYFLTVAGNFDCRVDLDKEGPVHDVIWNPNSKEFAVIYGFMPARITLFDHRASPVHKFGEMSRNLIRFSPQGKFICIGGFGNLAGQMDIWDRNSLKKLASVDASGSSYCEWLPDGRYILTATLSPRLRVDNGYKLWHYTGALAHEQAVNEMYQIDIRPMSAELFPFGRSPSPPPKAVESTAAKAKPATKPAGSYIPPHLRAAA</sequence>
<dbReference type="InterPro" id="IPR011387">
    <property type="entry name" value="TIF2A"/>
</dbReference>
<dbReference type="GO" id="GO:0006417">
    <property type="term" value="P:regulation of translation"/>
    <property type="evidence" value="ECO:0007669"/>
    <property type="project" value="UniProtKB-KW"/>
</dbReference>
<evidence type="ECO:0000313" key="10">
    <source>
        <dbReference type="EMBL" id="KXN74545.1"/>
    </source>
</evidence>
<evidence type="ECO:0000256" key="1">
    <source>
        <dbReference type="ARBA" id="ARBA00009573"/>
    </source>
</evidence>
<reference evidence="10 11" key="1">
    <citation type="journal article" date="2015" name="Genome Biol. Evol.">
        <title>Phylogenomic analyses indicate that early fungi evolved digesting cell walls of algal ancestors of land plants.</title>
        <authorList>
            <person name="Chang Y."/>
            <person name="Wang S."/>
            <person name="Sekimoto S."/>
            <person name="Aerts A.L."/>
            <person name="Choi C."/>
            <person name="Clum A."/>
            <person name="LaButti K.M."/>
            <person name="Lindquist E.A."/>
            <person name="Yee Ngan C."/>
            <person name="Ohm R.A."/>
            <person name="Salamov A.A."/>
            <person name="Grigoriev I.V."/>
            <person name="Spatafora J.W."/>
            <person name="Berbee M.L."/>
        </authorList>
    </citation>
    <scope>NUCLEOTIDE SEQUENCE [LARGE SCALE GENOMIC DNA]</scope>
    <source>
        <strain evidence="10 11">NRRL 28638</strain>
    </source>
</reference>
<dbReference type="PIRSF" id="PIRSF017222">
    <property type="entry name" value="eIF2A"/>
    <property type="match status" value="1"/>
</dbReference>
<keyword evidence="7" id="KW-0648">Protein biosynthesis</keyword>
<dbReference type="GO" id="GO:0003743">
    <property type="term" value="F:translation initiation factor activity"/>
    <property type="evidence" value="ECO:0007669"/>
    <property type="project" value="UniProtKB-KW"/>
</dbReference>
<evidence type="ECO:0000259" key="9">
    <source>
        <dbReference type="Pfam" id="PF08662"/>
    </source>
</evidence>
<dbReference type="InterPro" id="IPR013979">
    <property type="entry name" value="TIF_beta_prop-like"/>
</dbReference>
<evidence type="ECO:0000256" key="5">
    <source>
        <dbReference type="ARBA" id="ARBA00022737"/>
    </source>
</evidence>
<dbReference type="OrthoDB" id="2194683at2759"/>
<evidence type="ECO:0000313" key="11">
    <source>
        <dbReference type="Proteomes" id="UP000070444"/>
    </source>
</evidence>
<evidence type="ECO:0000256" key="3">
    <source>
        <dbReference type="ARBA" id="ARBA00022540"/>
    </source>
</evidence>
<dbReference type="STRING" id="796925.A0A137PHV7"/>
<dbReference type="PANTHER" id="PTHR13227">
    <property type="entry name" value="EUKARYOTIC TRANSLATION INITIATION FACTOR 2A"/>
    <property type="match status" value="1"/>
</dbReference>
<dbReference type="EMBL" id="KQ964422">
    <property type="protein sequence ID" value="KXN74545.1"/>
    <property type="molecule type" value="Genomic_DNA"/>
</dbReference>
<evidence type="ECO:0000256" key="4">
    <source>
        <dbReference type="ARBA" id="ARBA00022574"/>
    </source>
</evidence>